<name>A0A1G9CS33_ACTMZ</name>
<dbReference type="InterPro" id="IPR021235">
    <property type="entry name" value="DUF2637"/>
</dbReference>
<feature type="compositionally biased region" description="Basic and acidic residues" evidence="1">
    <location>
        <begin position="1"/>
        <end position="54"/>
    </location>
</feature>
<evidence type="ECO:0000313" key="4">
    <source>
        <dbReference type="Proteomes" id="UP000199213"/>
    </source>
</evidence>
<keyword evidence="4" id="KW-1185">Reference proteome</keyword>
<dbReference type="Pfam" id="PF10935">
    <property type="entry name" value="DUF2637"/>
    <property type="match status" value="1"/>
</dbReference>
<reference evidence="4" key="1">
    <citation type="submission" date="2016-10" db="EMBL/GenBank/DDBJ databases">
        <authorList>
            <person name="Varghese N."/>
            <person name="Submissions S."/>
        </authorList>
    </citation>
    <scope>NUCLEOTIDE SEQUENCE [LARGE SCALE GENOMIC DNA]</scope>
    <source>
        <strain evidence="4">DSM 45460</strain>
    </source>
</reference>
<feature type="transmembrane region" description="Helical" evidence="2">
    <location>
        <begin position="140"/>
        <end position="159"/>
    </location>
</feature>
<dbReference type="RefSeq" id="WP_092629349.1">
    <property type="nucleotide sequence ID" value="NZ_FNFM01000009.1"/>
</dbReference>
<feature type="compositionally biased region" description="Low complexity" evidence="1">
    <location>
        <begin position="298"/>
        <end position="325"/>
    </location>
</feature>
<feature type="region of interest" description="Disordered" evidence="1">
    <location>
        <begin position="1"/>
        <end position="62"/>
    </location>
</feature>
<accession>A0A1G9CS33</accession>
<dbReference type="AlphaFoldDB" id="A0A1G9CS33"/>
<dbReference type="OrthoDB" id="3214913at2"/>
<evidence type="ECO:0000313" key="3">
    <source>
        <dbReference type="EMBL" id="SDK54437.1"/>
    </source>
</evidence>
<organism evidence="3 4">
    <name type="scientific">Actinopolyspora mzabensis</name>
    <dbReference type="NCBI Taxonomy" id="995066"/>
    <lineage>
        <taxon>Bacteria</taxon>
        <taxon>Bacillati</taxon>
        <taxon>Actinomycetota</taxon>
        <taxon>Actinomycetes</taxon>
        <taxon>Actinopolysporales</taxon>
        <taxon>Actinopolysporaceae</taxon>
        <taxon>Actinopolyspora</taxon>
    </lineage>
</organism>
<feature type="region of interest" description="Disordered" evidence="1">
    <location>
        <begin position="258"/>
        <end position="357"/>
    </location>
</feature>
<keyword evidence="2" id="KW-0472">Membrane</keyword>
<feature type="transmembrane region" description="Helical" evidence="2">
    <location>
        <begin position="165"/>
        <end position="186"/>
    </location>
</feature>
<dbReference type="EMBL" id="FNFM01000009">
    <property type="protein sequence ID" value="SDK54437.1"/>
    <property type="molecule type" value="Genomic_DNA"/>
</dbReference>
<keyword evidence="2" id="KW-1133">Transmembrane helix</keyword>
<protein>
    <recommendedName>
        <fullName evidence="5">DUF2637 domain-containing protein</fullName>
    </recommendedName>
</protein>
<keyword evidence="2" id="KW-0812">Transmembrane</keyword>
<feature type="transmembrane region" description="Helical" evidence="2">
    <location>
        <begin position="81"/>
        <end position="103"/>
    </location>
</feature>
<sequence length="383" mass="40853">MSTRFTDPRAARAAARGEAERVRAEAESVRAETRRAVAEDAARRAREERAEREQRSRRRAAERRQRLASAGGWIGAHPTELLMSVIVVVPALLAWSAMAAYGVDIYGPLGGVLPLFSEGAMWAFAFSVHLARRQGRPTGWLHTGVWTFAAVNAALNFLHGFGASGVVTGLVMALVSVGGVVAHQLITAAPMRTRRSRAEREAARTARISQRRRVRMERAAVRRSVGELGADGSIRLRHAPGTVTLGRGPLGARRLRDAVVPGLPPNGSQRSEETDPSEQLAAEIGRWLSGEPAPSEPAGTAKTDSASSTASDSATSTGSGSGTTDELSELVARTRRAIEAGELNPRPSRRAVQRHLGIRATTAQEVLRALRGRGGDGRAEVAA</sequence>
<evidence type="ECO:0000256" key="1">
    <source>
        <dbReference type="SAM" id="MobiDB-lite"/>
    </source>
</evidence>
<dbReference type="Proteomes" id="UP000199213">
    <property type="component" value="Unassembled WGS sequence"/>
</dbReference>
<feature type="compositionally biased region" description="Basic residues" evidence="1">
    <location>
        <begin position="347"/>
        <end position="357"/>
    </location>
</feature>
<evidence type="ECO:0000256" key="2">
    <source>
        <dbReference type="SAM" id="Phobius"/>
    </source>
</evidence>
<feature type="transmembrane region" description="Helical" evidence="2">
    <location>
        <begin position="109"/>
        <end position="128"/>
    </location>
</feature>
<proteinExistence type="predicted"/>
<gene>
    <name evidence="3" type="ORF">SAMN04487820_10959</name>
</gene>
<evidence type="ECO:0008006" key="5">
    <source>
        <dbReference type="Google" id="ProtNLM"/>
    </source>
</evidence>